<feature type="compositionally biased region" description="Acidic residues" evidence="1">
    <location>
        <begin position="103"/>
        <end position="114"/>
    </location>
</feature>
<feature type="region of interest" description="Disordered" evidence="1">
    <location>
        <begin position="600"/>
        <end position="665"/>
    </location>
</feature>
<evidence type="ECO:0000256" key="1">
    <source>
        <dbReference type="SAM" id="MobiDB-lite"/>
    </source>
</evidence>
<gene>
    <name evidence="2" type="ORF">GGD89_001922</name>
</gene>
<reference evidence="2 3" key="1">
    <citation type="submission" date="2020-08" db="EMBL/GenBank/DDBJ databases">
        <title>Genome sequencing of Purple Non-Sulfur Bacteria from various extreme environments.</title>
        <authorList>
            <person name="Mayer M."/>
        </authorList>
    </citation>
    <scope>NUCLEOTIDE SEQUENCE [LARGE SCALE GENOMIC DNA]</scope>
    <source>
        <strain evidence="2 3">JA131</strain>
    </source>
</reference>
<feature type="compositionally biased region" description="Polar residues" evidence="1">
    <location>
        <begin position="619"/>
        <end position="633"/>
    </location>
</feature>
<evidence type="ECO:0000313" key="3">
    <source>
        <dbReference type="Proteomes" id="UP000554286"/>
    </source>
</evidence>
<feature type="compositionally biased region" description="Gly residues" evidence="1">
    <location>
        <begin position="178"/>
        <end position="190"/>
    </location>
</feature>
<keyword evidence="3" id="KW-1185">Reference proteome</keyword>
<comment type="caution">
    <text evidence="2">The sequence shown here is derived from an EMBL/GenBank/DDBJ whole genome shotgun (WGS) entry which is preliminary data.</text>
</comment>
<organism evidence="2 3">
    <name type="scientific">Roseospira visakhapatnamensis</name>
    <dbReference type="NCBI Taxonomy" id="390880"/>
    <lineage>
        <taxon>Bacteria</taxon>
        <taxon>Pseudomonadati</taxon>
        <taxon>Pseudomonadota</taxon>
        <taxon>Alphaproteobacteria</taxon>
        <taxon>Rhodospirillales</taxon>
        <taxon>Rhodospirillaceae</taxon>
        <taxon>Roseospira</taxon>
    </lineage>
</organism>
<dbReference type="AlphaFoldDB" id="A0A7W6RCZ0"/>
<feature type="region of interest" description="Disordered" evidence="1">
    <location>
        <begin position="333"/>
        <end position="352"/>
    </location>
</feature>
<feature type="compositionally biased region" description="Polar residues" evidence="1">
    <location>
        <begin position="199"/>
        <end position="216"/>
    </location>
</feature>
<dbReference type="Proteomes" id="UP000554286">
    <property type="component" value="Unassembled WGS sequence"/>
</dbReference>
<accession>A0A7W6RCZ0</accession>
<dbReference type="RefSeq" id="WP_184044513.1">
    <property type="nucleotide sequence ID" value="NZ_JACIGK010000012.1"/>
</dbReference>
<evidence type="ECO:0000313" key="2">
    <source>
        <dbReference type="EMBL" id="MBB4266291.1"/>
    </source>
</evidence>
<feature type="compositionally biased region" description="Gly residues" evidence="1">
    <location>
        <begin position="115"/>
        <end position="127"/>
    </location>
</feature>
<dbReference type="EMBL" id="JACIGK010000012">
    <property type="protein sequence ID" value="MBB4266291.1"/>
    <property type="molecule type" value="Genomic_DNA"/>
</dbReference>
<proteinExistence type="predicted"/>
<feature type="region of interest" description="Disordered" evidence="1">
    <location>
        <begin position="85"/>
        <end position="216"/>
    </location>
</feature>
<feature type="compositionally biased region" description="Gly residues" evidence="1">
    <location>
        <begin position="136"/>
        <end position="166"/>
    </location>
</feature>
<sequence>MARGLSGIRAAAALLDTAGPPGTDLVHVNGREIGDLAASGYPMARAPDGTVAVLDRGAVAARGRRGDTDVIHAGRQAQRYLRARGGAGTINPATGRREFFDAGSDDDGSDDDGSDGGSQGGSQGGADKGSDRKGGNDGGGSDGPQGSDGGRSGGSQGGSTGSGRSGRSGDVGKSGKSGKSGGPGGAGGSRGSSLATDDAGSTLNTSSGARQVSGASLTATDPEAAALMGGHDLGALAGLPSEESIAAGLAMESVGQTIAREVFNTLNPFGLDINPQIGPTGLAHRATFDPVGMVGSVVGGVMGVPGLGLVGSALGPDIDLGLLEDLPDAFSADGRTSNTRDFSGDGAGSGRDRPLAAMIEEALEDADDDASALAVEERAYILPSYVRPDTMQDSEVTMWDAPKQTGLAGIVADQGRYGDTALAYLGPQAQRRLRARGGAGTINPATGRREFFDEQYYLSQNPDVRAAVANGDFASAQDHYNAHGRAEGRYADSTDAHYLSRNQDVAAAVRSGQFSDAREHYALHGASEGRSLYETPDGFDAQAYLDQNRDVAESGMDPWTHYRQHGMDEGRAYTAPQPEPTPQKDPGVIIQDILDKFLKDYFPPMPLPTEPDPDPDGNSDGTPDGNSDGNSDGTPDPGGPISPGPVITTPRYRSDRYRGTKGYGF</sequence>
<name>A0A7W6RCZ0_9PROT</name>
<protein>
    <submittedName>
        <fullName evidence="2">Uncharacterized protein</fullName>
    </submittedName>
</protein>